<gene>
    <name evidence="20" type="ORF">EI983_08890</name>
</gene>
<dbReference type="SUPFAM" id="SSF52172">
    <property type="entry name" value="CheY-like"/>
    <property type="match status" value="1"/>
</dbReference>
<dbReference type="InterPro" id="IPR005467">
    <property type="entry name" value="His_kinase_dom"/>
</dbReference>
<dbReference type="Gene3D" id="3.40.50.2300">
    <property type="match status" value="1"/>
</dbReference>
<organism evidence="20 21">
    <name type="scientific">Roseovarius faecimaris</name>
    <dbReference type="NCBI Taxonomy" id="2494550"/>
    <lineage>
        <taxon>Bacteria</taxon>
        <taxon>Pseudomonadati</taxon>
        <taxon>Pseudomonadota</taxon>
        <taxon>Alphaproteobacteria</taxon>
        <taxon>Rhodobacterales</taxon>
        <taxon>Roseobacteraceae</taxon>
        <taxon>Roseovarius</taxon>
    </lineage>
</organism>
<dbReference type="Gene3D" id="3.30.450.20">
    <property type="entry name" value="PAS domain"/>
    <property type="match status" value="1"/>
</dbReference>
<dbReference type="InterPro" id="IPR003594">
    <property type="entry name" value="HATPase_dom"/>
</dbReference>
<sequence length="844" mass="91756">MGLASFTRRLTRRRAQLTFFSSLALVCLLATAFLATQVFFKLDDYATASRDNVSWSLAQLEVEQLKLLSALQTLDPDDPATVALLNRRFDALYSRRGTIAVGPVYHAVLSDPKARDALTALSNAIDEVEPLLSASDDDLAAARETMIQQVRTMSEPIRELVRAGVASDARAKERERQKLTSKLLQVTGLSLILLIALMSLAALLWQLYRLYRQRAIENRQVLRRLSTILDTSQDAILVVCRDGCIIDTNRAANAMFFDGKQPNEPPQISDILMRRSAGGEFNPVSGEKLLASCADGPNLCANVVGQTPSGEVFPVELSADKALRGGHEVVICFLRNIARRMADHAALLAARDRALSGEQAKARFLSMVSHEMRTPLTGILGALELLNDTPMSNEQSGYARIMRSSGQLLLKQINDALDVAQAEQGALSVTAEQFDLDTMLDTLYRSQAPEAQKSGTKMHLSLTPEPMGVVIGDRNRVHQVLLNLVANAVKFTRQGEIRIDAVRLEDDKGPSDIVEFQVSDTGIGIPEADQAAIFEDFVRLDAPDAHDAHGAGLGLGIVRTLVSLLGGEIGVESEPGEGSLFWVRLPLPPVQDQSASPAPRDAAPLPEQLDILIVEDNDINRQVISELLSRDGHKVTEAVNGQDAVDKTQTHRFDVILMDVNMPVLDGLAATRRIRAGQGPSSTARILALTAHVTPDSAEQVRKAGLDGLLHKPLQRDELSQALGPHSVRQATPELVWLDDQILAQLHNSLSPQALTALFDGFDTQGRALLDRVSARSDDELIAHLHELAGLAATIGARRLHAHLSAAEASLRGGAPQEADALLKDLPQLWHSTQDRLTSLRKAA</sequence>
<feature type="domain" description="Response regulatory" evidence="18">
    <location>
        <begin position="610"/>
        <end position="727"/>
    </location>
</feature>
<dbReference type="PANTHER" id="PTHR43047:SF64">
    <property type="entry name" value="HISTIDINE KINASE CONTAINING CHEY-HOMOLOGOUS RECEIVER DOMAIN AND PAS DOMAIN-RELATED"/>
    <property type="match status" value="1"/>
</dbReference>
<evidence type="ECO:0000259" key="17">
    <source>
        <dbReference type="PROSITE" id="PS50109"/>
    </source>
</evidence>
<dbReference type="PROSITE" id="PS50110">
    <property type="entry name" value="RESPONSE_REGULATORY"/>
    <property type="match status" value="1"/>
</dbReference>
<dbReference type="SUPFAM" id="SSF55874">
    <property type="entry name" value="ATPase domain of HSP90 chaperone/DNA topoisomerase II/histidine kinase"/>
    <property type="match status" value="1"/>
</dbReference>
<dbReference type="KEGG" id="rom:EI983_08890"/>
<dbReference type="OrthoDB" id="9801651at2"/>
<keyword evidence="8 16" id="KW-0812">Transmembrane</keyword>
<comment type="catalytic activity">
    <reaction evidence="1">
        <text>ATP + protein L-histidine = ADP + protein N-phospho-L-histidine.</text>
        <dbReference type="EC" id="2.7.13.3"/>
    </reaction>
</comment>
<dbReference type="InterPro" id="IPR008207">
    <property type="entry name" value="Sig_transdc_His_kin_Hpt_dom"/>
</dbReference>
<evidence type="ECO:0000256" key="7">
    <source>
        <dbReference type="ARBA" id="ARBA00022679"/>
    </source>
</evidence>
<dbReference type="Gene3D" id="1.20.120.160">
    <property type="entry name" value="HPT domain"/>
    <property type="match status" value="1"/>
</dbReference>
<keyword evidence="11 16" id="KW-1133">Transmembrane helix</keyword>
<proteinExistence type="predicted"/>
<dbReference type="PROSITE" id="PS50109">
    <property type="entry name" value="HIS_KIN"/>
    <property type="match status" value="1"/>
</dbReference>
<dbReference type="InterPro" id="IPR036890">
    <property type="entry name" value="HATPase_C_sf"/>
</dbReference>
<dbReference type="InterPro" id="IPR036641">
    <property type="entry name" value="HPT_dom_sf"/>
</dbReference>
<evidence type="ECO:0000256" key="10">
    <source>
        <dbReference type="ARBA" id="ARBA00022840"/>
    </source>
</evidence>
<keyword evidence="4" id="KW-1003">Cell membrane</keyword>
<keyword evidence="10" id="KW-0547">Nucleotide-binding</keyword>
<dbReference type="SUPFAM" id="SSF55785">
    <property type="entry name" value="PYP-like sensor domain (PAS domain)"/>
    <property type="match status" value="1"/>
</dbReference>
<dbReference type="EC" id="2.7.13.3" evidence="3"/>
<feature type="domain" description="HPt" evidence="19">
    <location>
        <begin position="747"/>
        <end position="844"/>
    </location>
</feature>
<dbReference type="Pfam" id="PF02518">
    <property type="entry name" value="HATPase_c"/>
    <property type="match status" value="1"/>
</dbReference>
<dbReference type="Proteomes" id="UP000428330">
    <property type="component" value="Chromosome"/>
</dbReference>
<dbReference type="GO" id="GO:0000155">
    <property type="term" value="F:phosphorelay sensor kinase activity"/>
    <property type="evidence" value="ECO:0007669"/>
    <property type="project" value="InterPro"/>
</dbReference>
<evidence type="ECO:0000256" key="3">
    <source>
        <dbReference type="ARBA" id="ARBA00012438"/>
    </source>
</evidence>
<dbReference type="Gene3D" id="1.10.287.130">
    <property type="match status" value="1"/>
</dbReference>
<keyword evidence="13 16" id="KW-0472">Membrane</keyword>
<feature type="transmembrane region" description="Helical" evidence="16">
    <location>
        <begin position="183"/>
        <end position="205"/>
    </location>
</feature>
<dbReference type="SMART" id="SM00387">
    <property type="entry name" value="HATPase_c"/>
    <property type="match status" value="1"/>
</dbReference>
<evidence type="ECO:0000256" key="2">
    <source>
        <dbReference type="ARBA" id="ARBA00004429"/>
    </source>
</evidence>
<keyword evidence="6 15" id="KW-0597">Phosphoprotein</keyword>
<dbReference type="SUPFAM" id="SSF47226">
    <property type="entry name" value="Histidine-containing phosphotransfer domain, HPT domain"/>
    <property type="match status" value="1"/>
</dbReference>
<reference evidence="21" key="1">
    <citation type="submission" date="2018-12" db="EMBL/GenBank/DDBJ databases">
        <title>Complete genome sequence of Roseovarius sp. MME-070.</title>
        <authorList>
            <person name="Nam Y.-D."/>
            <person name="Kang J."/>
            <person name="Chung W.-H."/>
            <person name="Park Y.S."/>
        </authorList>
    </citation>
    <scope>NUCLEOTIDE SEQUENCE [LARGE SCALE GENOMIC DNA]</scope>
    <source>
        <strain evidence="21">MME-070</strain>
    </source>
</reference>
<keyword evidence="9" id="KW-0418">Kinase</keyword>
<evidence type="ECO:0000256" key="6">
    <source>
        <dbReference type="ARBA" id="ARBA00022553"/>
    </source>
</evidence>
<dbReference type="InterPro" id="IPR036097">
    <property type="entry name" value="HisK_dim/P_sf"/>
</dbReference>
<keyword evidence="12" id="KW-0902">Two-component regulatory system</keyword>
<dbReference type="SUPFAM" id="SSF47384">
    <property type="entry name" value="Homodimeric domain of signal transducing histidine kinase"/>
    <property type="match status" value="1"/>
</dbReference>
<dbReference type="CDD" id="cd00082">
    <property type="entry name" value="HisKA"/>
    <property type="match status" value="1"/>
</dbReference>
<evidence type="ECO:0000256" key="12">
    <source>
        <dbReference type="ARBA" id="ARBA00023012"/>
    </source>
</evidence>
<evidence type="ECO:0000256" key="14">
    <source>
        <dbReference type="PROSITE-ProRule" id="PRU00110"/>
    </source>
</evidence>
<protein>
    <recommendedName>
        <fullName evidence="3">histidine kinase</fullName>
        <ecNumber evidence="3">2.7.13.3</ecNumber>
    </recommendedName>
</protein>
<dbReference type="CDD" id="cd16922">
    <property type="entry name" value="HATPase_EvgS-ArcB-TorS-like"/>
    <property type="match status" value="1"/>
</dbReference>
<evidence type="ECO:0000259" key="18">
    <source>
        <dbReference type="PROSITE" id="PS50110"/>
    </source>
</evidence>
<dbReference type="SMART" id="SM00388">
    <property type="entry name" value="HisKA"/>
    <property type="match status" value="1"/>
</dbReference>
<evidence type="ECO:0000256" key="16">
    <source>
        <dbReference type="SAM" id="Phobius"/>
    </source>
</evidence>
<feature type="modified residue" description="4-aspartylphosphate" evidence="15">
    <location>
        <position position="659"/>
    </location>
</feature>
<dbReference type="GO" id="GO:0005886">
    <property type="term" value="C:plasma membrane"/>
    <property type="evidence" value="ECO:0007669"/>
    <property type="project" value="UniProtKB-SubCell"/>
</dbReference>
<dbReference type="AlphaFoldDB" id="A0A6I6IMY1"/>
<dbReference type="CDD" id="cd17546">
    <property type="entry name" value="REC_hyHK_CKI1_RcsC-like"/>
    <property type="match status" value="1"/>
</dbReference>
<evidence type="ECO:0000313" key="20">
    <source>
        <dbReference type="EMBL" id="QGX98389.1"/>
    </source>
</evidence>
<evidence type="ECO:0000256" key="11">
    <source>
        <dbReference type="ARBA" id="ARBA00022989"/>
    </source>
</evidence>
<evidence type="ECO:0000256" key="13">
    <source>
        <dbReference type="ARBA" id="ARBA00023136"/>
    </source>
</evidence>
<name>A0A6I6IMY1_9RHOB</name>
<keyword evidence="5" id="KW-0997">Cell inner membrane</keyword>
<dbReference type="Pfam" id="PF00512">
    <property type="entry name" value="HisKA"/>
    <property type="match status" value="1"/>
</dbReference>
<dbReference type="InterPro" id="IPR004358">
    <property type="entry name" value="Sig_transdc_His_kin-like_C"/>
</dbReference>
<dbReference type="InterPro" id="IPR003661">
    <property type="entry name" value="HisK_dim/P_dom"/>
</dbReference>
<dbReference type="FunFam" id="3.30.565.10:FF:000010">
    <property type="entry name" value="Sensor histidine kinase RcsC"/>
    <property type="match status" value="1"/>
</dbReference>
<evidence type="ECO:0000256" key="1">
    <source>
        <dbReference type="ARBA" id="ARBA00000085"/>
    </source>
</evidence>
<evidence type="ECO:0000256" key="5">
    <source>
        <dbReference type="ARBA" id="ARBA00022519"/>
    </source>
</evidence>
<dbReference type="PANTHER" id="PTHR43047">
    <property type="entry name" value="TWO-COMPONENT HISTIDINE PROTEIN KINASE"/>
    <property type="match status" value="1"/>
</dbReference>
<comment type="subcellular location">
    <subcellularLocation>
        <location evidence="2">Cell inner membrane</location>
        <topology evidence="2">Multi-pass membrane protein</topology>
    </subcellularLocation>
</comment>
<evidence type="ECO:0000313" key="21">
    <source>
        <dbReference type="Proteomes" id="UP000428330"/>
    </source>
</evidence>
<dbReference type="InterPro" id="IPR011006">
    <property type="entry name" value="CheY-like_superfamily"/>
</dbReference>
<dbReference type="SMART" id="SM00448">
    <property type="entry name" value="REC"/>
    <property type="match status" value="1"/>
</dbReference>
<keyword evidence="7" id="KW-0808">Transferase</keyword>
<evidence type="ECO:0000256" key="8">
    <source>
        <dbReference type="ARBA" id="ARBA00022692"/>
    </source>
</evidence>
<dbReference type="InterPro" id="IPR035965">
    <property type="entry name" value="PAS-like_dom_sf"/>
</dbReference>
<accession>A0A6I6IMY1</accession>
<feature type="domain" description="Histidine kinase" evidence="17">
    <location>
        <begin position="367"/>
        <end position="589"/>
    </location>
</feature>
<dbReference type="Gene3D" id="3.30.565.10">
    <property type="entry name" value="Histidine kinase-like ATPase, C-terminal domain"/>
    <property type="match status" value="1"/>
</dbReference>
<evidence type="ECO:0000259" key="19">
    <source>
        <dbReference type="PROSITE" id="PS50894"/>
    </source>
</evidence>
<dbReference type="Pfam" id="PF00072">
    <property type="entry name" value="Response_reg"/>
    <property type="match status" value="1"/>
</dbReference>
<dbReference type="PRINTS" id="PR00344">
    <property type="entry name" value="BCTRLSENSOR"/>
</dbReference>
<evidence type="ECO:0000256" key="15">
    <source>
        <dbReference type="PROSITE-ProRule" id="PRU00169"/>
    </source>
</evidence>
<dbReference type="InterPro" id="IPR001789">
    <property type="entry name" value="Sig_transdc_resp-reg_receiver"/>
</dbReference>
<evidence type="ECO:0000256" key="9">
    <source>
        <dbReference type="ARBA" id="ARBA00022777"/>
    </source>
</evidence>
<dbReference type="RefSeq" id="WP_157707020.1">
    <property type="nucleotide sequence ID" value="NZ_CP034348.1"/>
</dbReference>
<keyword evidence="10" id="KW-0067">ATP-binding</keyword>
<dbReference type="EMBL" id="CP034348">
    <property type="protein sequence ID" value="QGX98389.1"/>
    <property type="molecule type" value="Genomic_DNA"/>
</dbReference>
<evidence type="ECO:0000256" key="4">
    <source>
        <dbReference type="ARBA" id="ARBA00022475"/>
    </source>
</evidence>
<keyword evidence="21" id="KW-1185">Reference proteome</keyword>
<feature type="modified residue" description="Phosphohistidine" evidence="14">
    <location>
        <position position="786"/>
    </location>
</feature>
<dbReference type="PROSITE" id="PS50894">
    <property type="entry name" value="HPT"/>
    <property type="match status" value="1"/>
</dbReference>